<keyword evidence="3" id="KW-0269">Exonuclease</keyword>
<sequence length="272" mass="30159">MVKILTVKVLKYSLYLLICWGSLAGVEAQKTKAKPAAKPMTLKVMTFNIHHGENNVGKTNLTRVVELVKEYQPDFVALQEIDSVVPRSGKLNQMRILSLLSDYHSAFSAAIDLQGGKYGLGILSKRPIEHVQKLKLPNPDSTEQRILMCALVPLSEGKSIRFCNTHLDHKSALNRGLQAAIINENLQNSIYPVILGGDFNATADNHTLEALTKYWNDAGANSVQATYPGNGKRIDYFWTHQSAPFKVVEYKVLDEPTASDHLPVLVTYSLGK</sequence>
<reference evidence="3 4" key="1">
    <citation type="submission" date="2020-08" db="EMBL/GenBank/DDBJ databases">
        <title>Genomic Encyclopedia of Type Strains, Phase IV (KMG-IV): sequencing the most valuable type-strain genomes for metagenomic binning, comparative biology and taxonomic classification.</title>
        <authorList>
            <person name="Goeker M."/>
        </authorList>
    </citation>
    <scope>NUCLEOTIDE SEQUENCE [LARGE SCALE GENOMIC DNA]</scope>
    <source>
        <strain evidence="3 4">DSM 17976</strain>
    </source>
</reference>
<feature type="chain" id="PRO_5030931911" evidence="1">
    <location>
        <begin position="25"/>
        <end position="272"/>
    </location>
</feature>
<evidence type="ECO:0000313" key="3">
    <source>
        <dbReference type="EMBL" id="MBB3839115.1"/>
    </source>
</evidence>
<accession>A0A7W6EQZ1</accession>
<evidence type="ECO:0000313" key="4">
    <source>
        <dbReference type="Proteomes" id="UP000541352"/>
    </source>
</evidence>
<proteinExistence type="predicted"/>
<name>A0A7W6EQZ1_9BACT</name>
<evidence type="ECO:0000256" key="1">
    <source>
        <dbReference type="SAM" id="SignalP"/>
    </source>
</evidence>
<keyword evidence="3" id="KW-0255">Endonuclease</keyword>
<dbReference type="PANTHER" id="PTHR14859:SF15">
    <property type="entry name" value="ENDONUCLEASE_EXONUCLEASE_PHOSPHATASE DOMAIN-CONTAINING PROTEIN"/>
    <property type="match status" value="1"/>
</dbReference>
<protein>
    <submittedName>
        <fullName evidence="3">Endonuclease/exonuclease/phosphatase family metal-dependent hydrolase</fullName>
    </submittedName>
</protein>
<dbReference type="SUPFAM" id="SSF56219">
    <property type="entry name" value="DNase I-like"/>
    <property type="match status" value="1"/>
</dbReference>
<dbReference type="GO" id="GO:0004527">
    <property type="term" value="F:exonuclease activity"/>
    <property type="evidence" value="ECO:0007669"/>
    <property type="project" value="UniProtKB-KW"/>
</dbReference>
<feature type="domain" description="Endonuclease/exonuclease/phosphatase" evidence="2">
    <location>
        <begin position="45"/>
        <end position="261"/>
    </location>
</feature>
<dbReference type="GO" id="GO:0006506">
    <property type="term" value="P:GPI anchor biosynthetic process"/>
    <property type="evidence" value="ECO:0007669"/>
    <property type="project" value="TreeGrafter"/>
</dbReference>
<keyword evidence="4" id="KW-1185">Reference proteome</keyword>
<dbReference type="InterPro" id="IPR051916">
    <property type="entry name" value="GPI-anchor_lipid_remodeler"/>
</dbReference>
<dbReference type="AlphaFoldDB" id="A0A7W6EQZ1"/>
<dbReference type="GO" id="GO:0016020">
    <property type="term" value="C:membrane"/>
    <property type="evidence" value="ECO:0007669"/>
    <property type="project" value="GOC"/>
</dbReference>
<keyword evidence="1" id="KW-0732">Signal</keyword>
<dbReference type="InterPro" id="IPR005135">
    <property type="entry name" value="Endo/exonuclease/phosphatase"/>
</dbReference>
<dbReference type="Gene3D" id="3.60.10.10">
    <property type="entry name" value="Endonuclease/exonuclease/phosphatase"/>
    <property type="match status" value="1"/>
</dbReference>
<dbReference type="PANTHER" id="PTHR14859">
    <property type="entry name" value="CALCOFLUOR WHITE HYPERSENSITIVE PROTEIN PRECURSOR"/>
    <property type="match status" value="1"/>
</dbReference>
<keyword evidence="3" id="KW-0378">Hydrolase</keyword>
<evidence type="ECO:0000259" key="2">
    <source>
        <dbReference type="Pfam" id="PF03372"/>
    </source>
</evidence>
<keyword evidence="3" id="KW-0540">Nuclease</keyword>
<dbReference type="Proteomes" id="UP000541352">
    <property type="component" value="Unassembled WGS sequence"/>
</dbReference>
<organism evidence="3 4">
    <name type="scientific">Runella defluvii</name>
    <dbReference type="NCBI Taxonomy" id="370973"/>
    <lineage>
        <taxon>Bacteria</taxon>
        <taxon>Pseudomonadati</taxon>
        <taxon>Bacteroidota</taxon>
        <taxon>Cytophagia</taxon>
        <taxon>Cytophagales</taxon>
        <taxon>Spirosomataceae</taxon>
        <taxon>Runella</taxon>
    </lineage>
</organism>
<dbReference type="RefSeq" id="WP_183975120.1">
    <property type="nucleotide sequence ID" value="NZ_JACIBY010000006.1"/>
</dbReference>
<feature type="signal peptide" evidence="1">
    <location>
        <begin position="1"/>
        <end position="24"/>
    </location>
</feature>
<dbReference type="Pfam" id="PF03372">
    <property type="entry name" value="Exo_endo_phos"/>
    <property type="match status" value="1"/>
</dbReference>
<dbReference type="InterPro" id="IPR036691">
    <property type="entry name" value="Endo/exonu/phosph_ase_sf"/>
</dbReference>
<gene>
    <name evidence="3" type="ORF">FHS57_003121</name>
</gene>
<dbReference type="GO" id="GO:0004519">
    <property type="term" value="F:endonuclease activity"/>
    <property type="evidence" value="ECO:0007669"/>
    <property type="project" value="UniProtKB-KW"/>
</dbReference>
<dbReference type="EMBL" id="JACIBY010000006">
    <property type="protein sequence ID" value="MBB3839115.1"/>
    <property type="molecule type" value="Genomic_DNA"/>
</dbReference>
<comment type="caution">
    <text evidence="3">The sequence shown here is derived from an EMBL/GenBank/DDBJ whole genome shotgun (WGS) entry which is preliminary data.</text>
</comment>